<proteinExistence type="predicted"/>
<dbReference type="InterPro" id="IPR036689">
    <property type="entry name" value="ESAT-6-like_sf"/>
</dbReference>
<comment type="caution">
    <text evidence="1">The sequence shown here is derived from an EMBL/GenBank/DDBJ whole genome shotgun (WGS) entry which is preliminary data.</text>
</comment>
<keyword evidence="2" id="KW-1185">Reference proteome</keyword>
<dbReference type="EMBL" id="JBHSPA010000011">
    <property type="protein sequence ID" value="MFC5823904.1"/>
    <property type="molecule type" value="Genomic_DNA"/>
</dbReference>
<sequence length="104" mass="11687">MPTRPELLREAAEKETLAAAFMRYARGLSDVFAGIPSKPADVGPYWMGPAAQRYLTQALRLRHEMDELEDSCVATAENLRHRAGRLREEAAQCGPTSDDNRWAR</sequence>
<dbReference type="SUPFAM" id="SSF140453">
    <property type="entry name" value="EsxAB dimer-like"/>
    <property type="match status" value="1"/>
</dbReference>
<accession>A0ABW1CFS6</accession>
<evidence type="ECO:0000313" key="1">
    <source>
        <dbReference type="EMBL" id="MFC5823904.1"/>
    </source>
</evidence>
<gene>
    <name evidence="1" type="ORF">ACFPZ3_08595</name>
</gene>
<evidence type="ECO:0000313" key="2">
    <source>
        <dbReference type="Proteomes" id="UP001596058"/>
    </source>
</evidence>
<protein>
    <recommendedName>
        <fullName evidence="3">Excreted virulence factor EspC (Type VII ESX diderm)</fullName>
    </recommendedName>
</protein>
<dbReference type="Proteomes" id="UP001596058">
    <property type="component" value="Unassembled WGS sequence"/>
</dbReference>
<dbReference type="Gene3D" id="1.10.287.1060">
    <property type="entry name" value="ESAT-6-like"/>
    <property type="match status" value="1"/>
</dbReference>
<organism evidence="1 2">
    <name type="scientific">Nonomuraea insulae</name>
    <dbReference type="NCBI Taxonomy" id="1616787"/>
    <lineage>
        <taxon>Bacteria</taxon>
        <taxon>Bacillati</taxon>
        <taxon>Actinomycetota</taxon>
        <taxon>Actinomycetes</taxon>
        <taxon>Streptosporangiales</taxon>
        <taxon>Streptosporangiaceae</taxon>
        <taxon>Nonomuraea</taxon>
    </lineage>
</organism>
<name>A0ABW1CFS6_9ACTN</name>
<evidence type="ECO:0008006" key="3">
    <source>
        <dbReference type="Google" id="ProtNLM"/>
    </source>
</evidence>
<dbReference type="RefSeq" id="WP_379513434.1">
    <property type="nucleotide sequence ID" value="NZ_JBHSPA010000011.1"/>
</dbReference>
<reference evidence="2" key="1">
    <citation type="journal article" date="2019" name="Int. J. Syst. Evol. Microbiol.">
        <title>The Global Catalogue of Microorganisms (GCM) 10K type strain sequencing project: providing services to taxonomists for standard genome sequencing and annotation.</title>
        <authorList>
            <consortium name="The Broad Institute Genomics Platform"/>
            <consortium name="The Broad Institute Genome Sequencing Center for Infectious Disease"/>
            <person name="Wu L."/>
            <person name="Ma J."/>
        </authorList>
    </citation>
    <scope>NUCLEOTIDE SEQUENCE [LARGE SCALE GENOMIC DNA]</scope>
    <source>
        <strain evidence="2">CCUG 53903</strain>
    </source>
</reference>